<dbReference type="InterPro" id="IPR009057">
    <property type="entry name" value="Homeodomain-like_sf"/>
</dbReference>
<dbReference type="InterPro" id="IPR018060">
    <property type="entry name" value="HTH_AraC"/>
</dbReference>
<evidence type="ECO:0008006" key="13">
    <source>
        <dbReference type="Google" id="ProtNLM"/>
    </source>
</evidence>
<sequence length="523" mass="61362">MMNILIVDDQKHIRDGLQAMLGQFPLQLDQIYCAANGIEALEILRQHSIQLVITDIRMPDMDGLTLMAHTKEEHIKVDYLIISGYSDFAYAQKAISLGAKGYLLKPVKREDLQASVEHVLQEVRTRQALSRNMKHVSRRAKETDRKELRMFMQGAVSDEEWIHRTQQQNPELWQNFRLCLLREEVWINQPGASSSHGMESMAYRVYGKRGCICLQRRPHLILAVDASVDPGALPAALKEEQMGAITAMTNPQQGLKGLPDSYAQVMELYRHSYLFPEKRCILPTDIAGLEQQWQLPYDELYHLFQFIGTKNSGKITEEISRLFHKNVLRRYHIRYTEQLCRAMVQMLEEYERVIRPYMGEETLDMECLRNIFDHPGIRDYIQALQQQLLRLNQFYYEFKCSYRNTQDLNEAIRYIHENYHKPLDLAMVSNHVSLNYAYFSNLFKKNVGKGFAEYLRDVRLDKARRLLAETEYKVIEVAAMVGYESYKSFTRTFREVMGMQPTEYRQRMRRKLEREGKGQENAL</sequence>
<keyword evidence="12" id="KW-1185">Reference proteome</keyword>
<dbReference type="SMART" id="SM00342">
    <property type="entry name" value="HTH_ARAC"/>
    <property type="match status" value="1"/>
</dbReference>
<evidence type="ECO:0000313" key="11">
    <source>
        <dbReference type="EMBL" id="GIP53025.1"/>
    </source>
</evidence>
<dbReference type="Proteomes" id="UP000679992">
    <property type="component" value="Unassembled WGS sequence"/>
</dbReference>
<feature type="modified residue" description="4-aspartylphosphate" evidence="8">
    <location>
        <position position="55"/>
    </location>
</feature>
<dbReference type="Pfam" id="PF12833">
    <property type="entry name" value="HTH_18"/>
    <property type="match status" value="1"/>
</dbReference>
<dbReference type="PROSITE" id="PS01124">
    <property type="entry name" value="HTH_ARAC_FAMILY_2"/>
    <property type="match status" value="1"/>
</dbReference>
<dbReference type="Gene3D" id="1.10.10.60">
    <property type="entry name" value="Homeodomain-like"/>
    <property type="match status" value="2"/>
</dbReference>
<dbReference type="InterPro" id="IPR001789">
    <property type="entry name" value="Sig_transdc_resp-reg_receiver"/>
</dbReference>
<evidence type="ECO:0000259" key="9">
    <source>
        <dbReference type="PROSITE" id="PS01124"/>
    </source>
</evidence>
<comment type="caution">
    <text evidence="11">The sequence shown here is derived from an EMBL/GenBank/DDBJ whole genome shotgun (WGS) entry which is preliminary data.</text>
</comment>
<dbReference type="SUPFAM" id="SSF46689">
    <property type="entry name" value="Homeodomain-like"/>
    <property type="match status" value="2"/>
</dbReference>
<keyword evidence="2" id="KW-0963">Cytoplasm</keyword>
<evidence type="ECO:0000256" key="4">
    <source>
        <dbReference type="ARBA" id="ARBA00023012"/>
    </source>
</evidence>
<name>A0ABQ4MAM8_9BACL</name>
<dbReference type="RefSeq" id="WP_213654691.1">
    <property type="nucleotide sequence ID" value="NZ_BOSL01000005.1"/>
</dbReference>
<dbReference type="CDD" id="cd17536">
    <property type="entry name" value="REC_YesN-like"/>
    <property type="match status" value="1"/>
</dbReference>
<evidence type="ECO:0000256" key="3">
    <source>
        <dbReference type="ARBA" id="ARBA00022553"/>
    </source>
</evidence>
<dbReference type="PANTHER" id="PTHR42713">
    <property type="entry name" value="HISTIDINE KINASE-RELATED"/>
    <property type="match status" value="1"/>
</dbReference>
<dbReference type="PROSITE" id="PS50110">
    <property type="entry name" value="RESPONSE_REGULATORY"/>
    <property type="match status" value="1"/>
</dbReference>
<comment type="subcellular location">
    <subcellularLocation>
        <location evidence="1">Cytoplasm</location>
    </subcellularLocation>
</comment>
<gene>
    <name evidence="11" type="ORF">J42TS3_20600</name>
</gene>
<dbReference type="Gene3D" id="3.40.50.2300">
    <property type="match status" value="1"/>
</dbReference>
<evidence type="ECO:0000256" key="6">
    <source>
        <dbReference type="ARBA" id="ARBA00023125"/>
    </source>
</evidence>
<reference evidence="11 12" key="1">
    <citation type="submission" date="2021-03" db="EMBL/GenBank/DDBJ databases">
        <title>Antimicrobial resistance genes in bacteria isolated from Japanese honey, and their potential for conferring macrolide and lincosamide resistance in the American foulbrood pathogen Paenibacillus larvae.</title>
        <authorList>
            <person name="Okamoto M."/>
            <person name="Kumagai M."/>
            <person name="Kanamori H."/>
            <person name="Takamatsu D."/>
        </authorList>
    </citation>
    <scope>NUCLEOTIDE SEQUENCE [LARGE SCALE GENOMIC DNA]</scope>
    <source>
        <strain evidence="11 12">J42TS3</strain>
    </source>
</reference>
<dbReference type="PANTHER" id="PTHR42713:SF3">
    <property type="entry name" value="TRANSCRIPTIONAL REGULATORY PROTEIN HPTR"/>
    <property type="match status" value="1"/>
</dbReference>
<keyword evidence="4" id="KW-0902">Two-component regulatory system</keyword>
<dbReference type="EMBL" id="BOSL01000005">
    <property type="protein sequence ID" value="GIP53025.1"/>
    <property type="molecule type" value="Genomic_DNA"/>
</dbReference>
<dbReference type="PRINTS" id="PR00032">
    <property type="entry name" value="HTHARAC"/>
</dbReference>
<feature type="domain" description="Response regulatory" evidence="10">
    <location>
        <begin position="3"/>
        <end position="120"/>
    </location>
</feature>
<evidence type="ECO:0000256" key="5">
    <source>
        <dbReference type="ARBA" id="ARBA00023015"/>
    </source>
</evidence>
<dbReference type="InterPro" id="IPR051552">
    <property type="entry name" value="HptR"/>
</dbReference>
<accession>A0ABQ4MAM8</accession>
<keyword evidence="3 8" id="KW-0597">Phosphoprotein</keyword>
<evidence type="ECO:0000256" key="2">
    <source>
        <dbReference type="ARBA" id="ARBA00022490"/>
    </source>
</evidence>
<proteinExistence type="predicted"/>
<evidence type="ECO:0000259" key="10">
    <source>
        <dbReference type="PROSITE" id="PS50110"/>
    </source>
</evidence>
<feature type="domain" description="HTH araC/xylS-type" evidence="9">
    <location>
        <begin position="409"/>
        <end position="507"/>
    </location>
</feature>
<evidence type="ECO:0000313" key="12">
    <source>
        <dbReference type="Proteomes" id="UP000679992"/>
    </source>
</evidence>
<evidence type="ECO:0000256" key="8">
    <source>
        <dbReference type="PROSITE-ProRule" id="PRU00169"/>
    </source>
</evidence>
<evidence type="ECO:0000256" key="7">
    <source>
        <dbReference type="ARBA" id="ARBA00023163"/>
    </source>
</evidence>
<protein>
    <recommendedName>
        <fullName evidence="13">DNA-binding response regulator</fullName>
    </recommendedName>
</protein>
<dbReference type="InterPro" id="IPR011006">
    <property type="entry name" value="CheY-like_superfamily"/>
</dbReference>
<evidence type="ECO:0000256" key="1">
    <source>
        <dbReference type="ARBA" id="ARBA00004496"/>
    </source>
</evidence>
<dbReference type="SUPFAM" id="SSF52172">
    <property type="entry name" value="CheY-like"/>
    <property type="match status" value="1"/>
</dbReference>
<dbReference type="InterPro" id="IPR020449">
    <property type="entry name" value="Tscrpt_reg_AraC-type_HTH"/>
</dbReference>
<keyword evidence="5" id="KW-0805">Transcription regulation</keyword>
<keyword evidence="7" id="KW-0804">Transcription</keyword>
<keyword evidence="6" id="KW-0238">DNA-binding</keyword>
<dbReference type="Pfam" id="PF00072">
    <property type="entry name" value="Response_reg"/>
    <property type="match status" value="1"/>
</dbReference>
<dbReference type="SMART" id="SM00448">
    <property type="entry name" value="REC"/>
    <property type="match status" value="1"/>
</dbReference>
<organism evidence="11 12">
    <name type="scientific">Paenibacillus vini</name>
    <dbReference type="NCBI Taxonomy" id="1476024"/>
    <lineage>
        <taxon>Bacteria</taxon>
        <taxon>Bacillati</taxon>
        <taxon>Bacillota</taxon>
        <taxon>Bacilli</taxon>
        <taxon>Bacillales</taxon>
        <taxon>Paenibacillaceae</taxon>
        <taxon>Paenibacillus</taxon>
    </lineage>
</organism>